<gene>
    <name evidence="1" type="ORF">SAMN05216226_101161</name>
</gene>
<dbReference type="Proteomes" id="UP000198856">
    <property type="component" value="Unassembled WGS sequence"/>
</dbReference>
<proteinExistence type="predicted"/>
<evidence type="ECO:0000313" key="1">
    <source>
        <dbReference type="EMBL" id="SDJ21322.1"/>
    </source>
</evidence>
<protein>
    <recommendedName>
        <fullName evidence="3">Flagellin</fullName>
    </recommendedName>
</protein>
<name>A0A1G8RWL2_9EURY</name>
<dbReference type="STRING" id="890420.SAMN05216226_101161"/>
<accession>A0A1G8RWL2</accession>
<dbReference type="EMBL" id="FNFC01000001">
    <property type="protein sequence ID" value="SDJ21322.1"/>
    <property type="molecule type" value="Genomic_DNA"/>
</dbReference>
<evidence type="ECO:0008006" key="3">
    <source>
        <dbReference type="Google" id="ProtNLM"/>
    </source>
</evidence>
<keyword evidence="2" id="KW-1185">Reference proteome</keyword>
<evidence type="ECO:0000313" key="2">
    <source>
        <dbReference type="Proteomes" id="UP000198856"/>
    </source>
</evidence>
<dbReference type="AlphaFoldDB" id="A0A1G8RWL2"/>
<dbReference type="InterPro" id="IPR055713">
    <property type="entry name" value="DUF7289"/>
</dbReference>
<organism evidence="1 2">
    <name type="scientific">Halovenus aranensis</name>
    <dbReference type="NCBI Taxonomy" id="890420"/>
    <lineage>
        <taxon>Archaea</taxon>
        <taxon>Methanobacteriati</taxon>
        <taxon>Methanobacteriota</taxon>
        <taxon>Stenosarchaea group</taxon>
        <taxon>Halobacteria</taxon>
        <taxon>Halobacteriales</taxon>
        <taxon>Haloarculaceae</taxon>
        <taxon>Halovenus</taxon>
    </lineage>
</organism>
<reference evidence="1 2" key="1">
    <citation type="submission" date="2016-10" db="EMBL/GenBank/DDBJ databases">
        <authorList>
            <person name="de Groot N.N."/>
        </authorList>
    </citation>
    <scope>NUCLEOTIDE SEQUENCE [LARGE SCALE GENOMIC DNA]</scope>
    <source>
        <strain evidence="1 2">IBRC-M10015</strain>
    </source>
</reference>
<sequence length="252" mass="27233">MFAIIIVGAGLISFTGGTQLETFSNVEEVQSAERGMESAAATLQPMATRGDSRRSFSIAFSNSNVWINETVLNVTTDGDVAYPDLAVNALQQRFDRSGDDVTVRYEAGGVFRTNAIPAFDPSFECRDGTTALITVVNLTLADREGLYVSNGYNPDIGLDQFAAGGDSPVTSTDEALTFEARTVSTERSLVDSSTTVFVNTSQTAGPAQWDMFFDSKETWSNPSDHVYTCAADRALVRVVTIELDIVEPRFSS</sequence>
<dbReference type="Pfam" id="PF23960">
    <property type="entry name" value="DUF7289"/>
    <property type="match status" value="1"/>
</dbReference>